<dbReference type="EMBL" id="KV467265">
    <property type="protein sequence ID" value="OCT56552.1"/>
    <property type="molecule type" value="Genomic_DNA"/>
</dbReference>
<protein>
    <submittedName>
        <fullName evidence="1">Uncharacterized protein</fullName>
    </submittedName>
</protein>
<name>A0A974GZP5_XENLA</name>
<sequence>MERSIRRNHLEGIAVEEWRDSKSLMKIIEAKEEIEVIGGLTVEECEKVWSWVNEKSLINRQKDLARMAVHGCLPTREFQRKRRLIEICERERGVGGMKIFLMCFGNVCTQKKLKGVQLLTFNMMLYGLCDIDKKPSQILWLIVNCIKEVLWDIRNI</sequence>
<proteinExistence type="predicted"/>
<evidence type="ECO:0000313" key="1">
    <source>
        <dbReference type="EMBL" id="OCT56552.1"/>
    </source>
</evidence>
<gene>
    <name evidence="1" type="ORF">XELAEV_18004693mg</name>
</gene>
<reference evidence="1" key="1">
    <citation type="submission" date="2016-05" db="EMBL/GenBank/DDBJ databases">
        <title>WGS assembly of Xenopus laevis.</title>
        <authorList>
            <person name="Session A."/>
            <person name="Uno Y."/>
            <person name="Kwon T."/>
            <person name="Chapman J."/>
            <person name="Toyoda A."/>
            <person name="Takahashi S."/>
            <person name="Fukui A."/>
            <person name="Hikosaka A."/>
            <person name="Putnam N."/>
            <person name="Stites J."/>
            <person name="Van Heeringen S."/>
            <person name="Quigley I."/>
            <person name="Heinz S."/>
            <person name="Hellsten U."/>
            <person name="Lyons J."/>
            <person name="Suzuki A."/>
            <person name="Kondo M."/>
            <person name="Ogino H."/>
            <person name="Ochi H."/>
            <person name="Bogdanovic O."/>
            <person name="Lister R."/>
            <person name="Georgiou G."/>
            <person name="Paranjpe S."/>
            <person name="Van Kruijsbergen I."/>
            <person name="Mozaffari S."/>
            <person name="Shu S."/>
            <person name="Schmutz J."/>
            <person name="Jenkins J."/>
            <person name="Grimwood J."/>
            <person name="Carlson J."/>
            <person name="Mitros T."/>
            <person name="Simakov O."/>
            <person name="Heald R."/>
            <person name="Miller K."/>
            <person name="Haudenschild C."/>
            <person name="Kuroki Y."/>
            <person name="Tanaka T."/>
            <person name="Michiue T."/>
            <person name="Watanabe M."/>
            <person name="Kinoshita T."/>
            <person name="Ohta Y."/>
            <person name="Mawaribuchi S."/>
            <person name="Suzuki Y."/>
            <person name="Haramoto Y."/>
            <person name="Yamamoto T."/>
            <person name="Takagi C."/>
            <person name="Kitzman J."/>
            <person name="Shendure J."/>
            <person name="Nakayama T."/>
            <person name="Izutsu Y."/>
            <person name="Robert J."/>
            <person name="Dichmann D."/>
            <person name="Flajnik M."/>
            <person name="Houston D."/>
            <person name="Marcotte E."/>
            <person name="Wallingford J."/>
            <person name="Ito Y."/>
            <person name="Asashima M."/>
            <person name="Ueno N."/>
            <person name="Matsuda Y."/>
            <person name="Jan Veenstra G."/>
            <person name="Fujiyama A."/>
            <person name="Harland R."/>
            <person name="Taira M."/>
            <person name="Rokhsar D.S."/>
        </authorList>
    </citation>
    <scope>NUCLEOTIDE SEQUENCE</scope>
    <source>
        <strain evidence="1">J</strain>
        <tissue evidence="1">Blood</tissue>
    </source>
</reference>
<dbReference type="AlphaFoldDB" id="A0A974GZP5"/>
<dbReference type="Proteomes" id="UP000694892">
    <property type="component" value="Unassembled WGS sequence"/>
</dbReference>
<organism evidence="1">
    <name type="scientific">Xenopus laevis</name>
    <name type="common">African clawed frog</name>
    <dbReference type="NCBI Taxonomy" id="8355"/>
    <lineage>
        <taxon>Eukaryota</taxon>
        <taxon>Metazoa</taxon>
        <taxon>Chordata</taxon>
        <taxon>Craniata</taxon>
        <taxon>Vertebrata</taxon>
        <taxon>Euteleostomi</taxon>
        <taxon>Amphibia</taxon>
        <taxon>Batrachia</taxon>
        <taxon>Anura</taxon>
        <taxon>Pipoidea</taxon>
        <taxon>Pipidae</taxon>
        <taxon>Xenopodinae</taxon>
        <taxon>Xenopus</taxon>
        <taxon>Xenopus</taxon>
    </lineage>
</organism>
<accession>A0A974GZP5</accession>